<organism evidence="13 14">
    <name type="scientific">Albula glossodonta</name>
    <name type="common">roundjaw bonefish</name>
    <dbReference type="NCBI Taxonomy" id="121402"/>
    <lineage>
        <taxon>Eukaryota</taxon>
        <taxon>Metazoa</taxon>
        <taxon>Chordata</taxon>
        <taxon>Craniata</taxon>
        <taxon>Vertebrata</taxon>
        <taxon>Euteleostomi</taxon>
        <taxon>Actinopterygii</taxon>
        <taxon>Neopterygii</taxon>
        <taxon>Teleostei</taxon>
        <taxon>Albuliformes</taxon>
        <taxon>Albulidae</taxon>
        <taxon>Albula</taxon>
    </lineage>
</organism>
<dbReference type="EMBL" id="JAFBMS010000086">
    <property type="protein sequence ID" value="KAG9337513.1"/>
    <property type="molecule type" value="Genomic_DNA"/>
</dbReference>
<keyword evidence="5" id="KW-0732">Signal</keyword>
<dbReference type="AlphaFoldDB" id="A0A8T2NAN2"/>
<dbReference type="GO" id="GO:0000902">
    <property type="term" value="P:cell morphogenesis"/>
    <property type="evidence" value="ECO:0007669"/>
    <property type="project" value="TreeGrafter"/>
</dbReference>
<dbReference type="GO" id="GO:0008013">
    <property type="term" value="F:beta-catenin binding"/>
    <property type="evidence" value="ECO:0007669"/>
    <property type="project" value="TreeGrafter"/>
</dbReference>
<keyword evidence="14" id="KW-1185">Reference proteome</keyword>
<dbReference type="GO" id="GO:0007043">
    <property type="term" value="P:cell-cell junction assembly"/>
    <property type="evidence" value="ECO:0007669"/>
    <property type="project" value="TreeGrafter"/>
</dbReference>
<evidence type="ECO:0000256" key="4">
    <source>
        <dbReference type="ARBA" id="ARBA00022723"/>
    </source>
</evidence>
<dbReference type="PROSITE" id="PS50268">
    <property type="entry name" value="CADHERIN_2"/>
    <property type="match status" value="1"/>
</dbReference>
<dbReference type="GO" id="GO:0034332">
    <property type="term" value="P:adherens junction organization"/>
    <property type="evidence" value="ECO:0007669"/>
    <property type="project" value="TreeGrafter"/>
</dbReference>
<keyword evidence="7 11" id="KW-0106">Calcium</keyword>
<sequence>MFAWCGPMKGYSIERASDPGKYFYIDITSGALMTVQPLDREELSWHNITVLAMEMTFLVSRSWQVQDLFGCFVVEEIGHSGPVHGCSFTHREAVSYNPSQIGSVSVTVKVLDVNDNPPELSQFYEAFVCESAKAGQVRDSPQLQPLNL</sequence>
<dbReference type="SMART" id="SM00112">
    <property type="entry name" value="CA"/>
    <property type="match status" value="1"/>
</dbReference>
<proteinExistence type="predicted"/>
<dbReference type="PROSITE" id="PS00232">
    <property type="entry name" value="CADHERIN_1"/>
    <property type="match status" value="1"/>
</dbReference>
<evidence type="ECO:0000256" key="2">
    <source>
        <dbReference type="ARBA" id="ARBA00022475"/>
    </source>
</evidence>
<evidence type="ECO:0000256" key="7">
    <source>
        <dbReference type="ARBA" id="ARBA00022837"/>
    </source>
</evidence>
<keyword evidence="8" id="KW-0472">Membrane</keyword>
<dbReference type="InterPro" id="IPR020894">
    <property type="entry name" value="Cadherin_CS"/>
</dbReference>
<reference evidence="13" key="1">
    <citation type="thesis" date="2021" institute="BYU ScholarsArchive" country="Provo, UT, USA">
        <title>Applications of and Algorithms for Genome Assembly and Genomic Analyses with an Emphasis on Marine Teleosts.</title>
        <authorList>
            <person name="Pickett B.D."/>
        </authorList>
    </citation>
    <scope>NUCLEOTIDE SEQUENCE</scope>
    <source>
        <strain evidence="13">HI-2016</strain>
    </source>
</reference>
<dbReference type="GO" id="GO:0045296">
    <property type="term" value="F:cadherin binding"/>
    <property type="evidence" value="ECO:0007669"/>
    <property type="project" value="TreeGrafter"/>
</dbReference>
<evidence type="ECO:0000256" key="1">
    <source>
        <dbReference type="ARBA" id="ARBA00004236"/>
    </source>
</evidence>
<dbReference type="InterPro" id="IPR002126">
    <property type="entry name" value="Cadherin-like_dom"/>
</dbReference>
<dbReference type="GO" id="GO:0016477">
    <property type="term" value="P:cell migration"/>
    <property type="evidence" value="ECO:0007669"/>
    <property type="project" value="TreeGrafter"/>
</dbReference>
<dbReference type="SUPFAM" id="SSF49313">
    <property type="entry name" value="Cadherin-like"/>
    <property type="match status" value="1"/>
</dbReference>
<dbReference type="CDD" id="cd11304">
    <property type="entry name" value="Cadherin_repeat"/>
    <property type="match status" value="1"/>
</dbReference>
<dbReference type="InterPro" id="IPR015919">
    <property type="entry name" value="Cadherin-like_sf"/>
</dbReference>
<dbReference type="PANTHER" id="PTHR24027:SF84">
    <property type="entry name" value="CADHERIN-20"/>
    <property type="match status" value="1"/>
</dbReference>
<name>A0A8T2NAN2_9TELE</name>
<dbReference type="GO" id="GO:0007156">
    <property type="term" value="P:homophilic cell adhesion via plasma membrane adhesion molecules"/>
    <property type="evidence" value="ECO:0007669"/>
    <property type="project" value="InterPro"/>
</dbReference>
<keyword evidence="4" id="KW-0479">Metal-binding</keyword>
<dbReference type="GO" id="GO:0016339">
    <property type="term" value="P:calcium-dependent cell-cell adhesion via plasma membrane cell adhesion molecules"/>
    <property type="evidence" value="ECO:0007669"/>
    <property type="project" value="TreeGrafter"/>
</dbReference>
<evidence type="ECO:0000259" key="12">
    <source>
        <dbReference type="PROSITE" id="PS50268"/>
    </source>
</evidence>
<keyword evidence="9" id="KW-0325">Glycoprotein</keyword>
<keyword evidence="2" id="KW-1003">Cell membrane</keyword>
<feature type="domain" description="Cadherin" evidence="12">
    <location>
        <begin position="11"/>
        <end position="120"/>
    </location>
</feature>
<dbReference type="Gene3D" id="2.60.40.60">
    <property type="entry name" value="Cadherins"/>
    <property type="match status" value="1"/>
</dbReference>
<protein>
    <recommendedName>
        <fullName evidence="12">Cadherin domain-containing protein</fullName>
    </recommendedName>
</protein>
<dbReference type="GO" id="GO:0016342">
    <property type="term" value="C:catenin complex"/>
    <property type="evidence" value="ECO:0007669"/>
    <property type="project" value="TreeGrafter"/>
</dbReference>
<comment type="function">
    <text evidence="10">Cadherins are calcium-dependent cell adhesion proteins. They preferentially interact with themselves in a homophilic manner in connecting cells; cadherins may thus contribute to the sorting of heterogeneous cell types.</text>
</comment>
<dbReference type="Proteomes" id="UP000824540">
    <property type="component" value="Unassembled WGS sequence"/>
</dbReference>
<accession>A0A8T2NAN2</accession>
<evidence type="ECO:0000256" key="11">
    <source>
        <dbReference type="PROSITE-ProRule" id="PRU00043"/>
    </source>
</evidence>
<dbReference type="GO" id="GO:0005509">
    <property type="term" value="F:calcium ion binding"/>
    <property type="evidence" value="ECO:0007669"/>
    <property type="project" value="UniProtKB-UniRule"/>
</dbReference>
<keyword evidence="3" id="KW-0165">Cleavage on pair of basic residues</keyword>
<evidence type="ECO:0000256" key="10">
    <source>
        <dbReference type="ARBA" id="ARBA00037319"/>
    </source>
</evidence>
<dbReference type="PANTHER" id="PTHR24027">
    <property type="entry name" value="CADHERIN-23"/>
    <property type="match status" value="1"/>
</dbReference>
<gene>
    <name evidence="13" type="ORF">JZ751_028619</name>
</gene>
<comment type="subcellular location">
    <subcellularLocation>
        <location evidence="1">Cell membrane</location>
    </subcellularLocation>
</comment>
<evidence type="ECO:0000313" key="13">
    <source>
        <dbReference type="EMBL" id="KAG9337513.1"/>
    </source>
</evidence>
<evidence type="ECO:0000256" key="9">
    <source>
        <dbReference type="ARBA" id="ARBA00023180"/>
    </source>
</evidence>
<evidence type="ECO:0000256" key="3">
    <source>
        <dbReference type="ARBA" id="ARBA00022685"/>
    </source>
</evidence>
<dbReference type="InterPro" id="IPR039808">
    <property type="entry name" value="Cadherin"/>
</dbReference>
<dbReference type="GO" id="GO:0005912">
    <property type="term" value="C:adherens junction"/>
    <property type="evidence" value="ECO:0007669"/>
    <property type="project" value="TreeGrafter"/>
</dbReference>
<dbReference type="GO" id="GO:0044331">
    <property type="term" value="P:cell-cell adhesion mediated by cadherin"/>
    <property type="evidence" value="ECO:0007669"/>
    <property type="project" value="TreeGrafter"/>
</dbReference>
<evidence type="ECO:0000256" key="6">
    <source>
        <dbReference type="ARBA" id="ARBA00022737"/>
    </source>
</evidence>
<keyword evidence="6" id="KW-0677">Repeat</keyword>
<dbReference type="OrthoDB" id="6250271at2759"/>
<dbReference type="PRINTS" id="PR00205">
    <property type="entry name" value="CADHERIN"/>
</dbReference>
<evidence type="ECO:0000256" key="5">
    <source>
        <dbReference type="ARBA" id="ARBA00022729"/>
    </source>
</evidence>
<comment type="caution">
    <text evidence="13">The sequence shown here is derived from an EMBL/GenBank/DDBJ whole genome shotgun (WGS) entry which is preliminary data.</text>
</comment>
<evidence type="ECO:0000256" key="8">
    <source>
        <dbReference type="ARBA" id="ARBA00023136"/>
    </source>
</evidence>
<evidence type="ECO:0000313" key="14">
    <source>
        <dbReference type="Proteomes" id="UP000824540"/>
    </source>
</evidence>